<dbReference type="AlphaFoldDB" id="A0A1B0A362"/>
<dbReference type="VEuPathDB" id="VectorBase:GPAI033045"/>
<proteinExistence type="predicted"/>
<reference evidence="2" key="1">
    <citation type="submission" date="2014-03" db="EMBL/GenBank/DDBJ databases">
        <authorList>
            <person name="Aksoy S."/>
            <person name="Warren W."/>
            <person name="Wilson R.K."/>
        </authorList>
    </citation>
    <scope>NUCLEOTIDE SEQUENCE [LARGE SCALE GENOMIC DNA]</scope>
    <source>
        <strain evidence="2">IAEA</strain>
    </source>
</reference>
<dbReference type="Proteomes" id="UP000092445">
    <property type="component" value="Unassembled WGS sequence"/>
</dbReference>
<protein>
    <submittedName>
        <fullName evidence="1">Uncharacterized protein</fullName>
    </submittedName>
</protein>
<accession>A0A1B0A362</accession>
<evidence type="ECO:0000313" key="2">
    <source>
        <dbReference type="Proteomes" id="UP000092445"/>
    </source>
</evidence>
<reference evidence="1" key="2">
    <citation type="submission" date="2020-05" db="UniProtKB">
        <authorList>
            <consortium name="EnsemblMetazoa"/>
        </authorList>
    </citation>
    <scope>IDENTIFICATION</scope>
    <source>
        <strain evidence="1">IAEA</strain>
    </source>
</reference>
<dbReference type="EnsemblMetazoa" id="GPAI033045-RA">
    <property type="protein sequence ID" value="GPAI033045-PA"/>
    <property type="gene ID" value="GPAI033045"/>
</dbReference>
<evidence type="ECO:0000313" key="1">
    <source>
        <dbReference type="EnsemblMetazoa" id="GPAI033045-PA"/>
    </source>
</evidence>
<sequence>MHATNCSDYVPRITTAVQSIGGRYDTVRKSVVKREISNPILISKMHPLVTGTAINPSKHFILKILIPSFYEQKTKNNVSKNCKNLIVCYYNLPTNNSKLATDENVANICKLRILKIKNNGNNIKHMCRRTSKTTEYSSIICFILSAMKTT</sequence>
<keyword evidence="2" id="KW-1185">Reference proteome</keyword>
<name>A0A1B0A362_GLOPL</name>
<organism evidence="1 2">
    <name type="scientific">Glossina pallidipes</name>
    <name type="common">Tsetse fly</name>
    <dbReference type="NCBI Taxonomy" id="7398"/>
    <lineage>
        <taxon>Eukaryota</taxon>
        <taxon>Metazoa</taxon>
        <taxon>Ecdysozoa</taxon>
        <taxon>Arthropoda</taxon>
        <taxon>Hexapoda</taxon>
        <taxon>Insecta</taxon>
        <taxon>Pterygota</taxon>
        <taxon>Neoptera</taxon>
        <taxon>Endopterygota</taxon>
        <taxon>Diptera</taxon>
        <taxon>Brachycera</taxon>
        <taxon>Muscomorpha</taxon>
        <taxon>Hippoboscoidea</taxon>
        <taxon>Glossinidae</taxon>
        <taxon>Glossina</taxon>
    </lineage>
</organism>